<dbReference type="STRING" id="502025.Hoch_6802"/>
<evidence type="ECO:0000313" key="1">
    <source>
        <dbReference type="EMBL" id="ACY19266.1"/>
    </source>
</evidence>
<dbReference type="InterPro" id="IPR016084">
    <property type="entry name" value="Haem_Oase-like_multi-hlx"/>
</dbReference>
<proteinExistence type="predicted"/>
<dbReference type="AlphaFoldDB" id="D0LUE3"/>
<dbReference type="Proteomes" id="UP000001880">
    <property type="component" value="Chromosome"/>
</dbReference>
<sequence>MSVSVEWAEVAPGRVVVASSERAWVHTPVSFGQIDLFAEPMEGAGSAVTTRQLLDGAIAAAGRDAGPRGEAPPLSAARWAWRLAGYYRTTHATPRLMATAAERFAASGRDALAAWARDKVREETGHDRLALRDLGALGFDPERLVETLIPPTADDLVRYFEARVIDDPDPIGCVGYAYTLERLAVERDARYIDAVNAILPSGIDATRCLRVHSAEGSDASHVDEIVELVFALSAAERILVARACYETSLIYCTPPNEGFVTEQELASKLSGLTAGA</sequence>
<protein>
    <recommendedName>
        <fullName evidence="3">TENA/THI-4 domain protein</fullName>
    </recommendedName>
</protein>
<evidence type="ECO:0008006" key="3">
    <source>
        <dbReference type="Google" id="ProtNLM"/>
    </source>
</evidence>
<dbReference type="Gene3D" id="1.20.910.10">
    <property type="entry name" value="Heme oxygenase-like"/>
    <property type="match status" value="1"/>
</dbReference>
<dbReference type="EMBL" id="CP001804">
    <property type="protein sequence ID" value="ACY19266.1"/>
    <property type="molecule type" value="Genomic_DNA"/>
</dbReference>
<dbReference type="Pfam" id="PF14518">
    <property type="entry name" value="Haem_oxygenas_2"/>
    <property type="match status" value="1"/>
</dbReference>
<evidence type="ECO:0000313" key="2">
    <source>
        <dbReference type="Proteomes" id="UP000001880"/>
    </source>
</evidence>
<name>D0LUE3_HALO1</name>
<dbReference type="RefSeq" id="WP_012831858.1">
    <property type="nucleotide sequence ID" value="NC_013440.1"/>
</dbReference>
<accession>D0LUE3</accession>
<reference evidence="1 2" key="1">
    <citation type="journal article" date="2010" name="Stand. Genomic Sci.">
        <title>Complete genome sequence of Haliangium ochraceum type strain (SMP-2).</title>
        <authorList>
            <consortium name="US DOE Joint Genome Institute (JGI-PGF)"/>
            <person name="Ivanova N."/>
            <person name="Daum C."/>
            <person name="Lang E."/>
            <person name="Abt B."/>
            <person name="Kopitz M."/>
            <person name="Saunders E."/>
            <person name="Lapidus A."/>
            <person name="Lucas S."/>
            <person name="Glavina Del Rio T."/>
            <person name="Nolan M."/>
            <person name="Tice H."/>
            <person name="Copeland A."/>
            <person name="Cheng J.F."/>
            <person name="Chen F."/>
            <person name="Bruce D."/>
            <person name="Goodwin L."/>
            <person name="Pitluck S."/>
            <person name="Mavromatis K."/>
            <person name="Pati A."/>
            <person name="Mikhailova N."/>
            <person name="Chen A."/>
            <person name="Palaniappan K."/>
            <person name="Land M."/>
            <person name="Hauser L."/>
            <person name="Chang Y.J."/>
            <person name="Jeffries C.D."/>
            <person name="Detter J.C."/>
            <person name="Brettin T."/>
            <person name="Rohde M."/>
            <person name="Goker M."/>
            <person name="Bristow J."/>
            <person name="Markowitz V."/>
            <person name="Eisen J.A."/>
            <person name="Hugenholtz P."/>
            <person name="Kyrpides N.C."/>
            <person name="Klenk H.P."/>
        </authorList>
    </citation>
    <scope>NUCLEOTIDE SEQUENCE [LARGE SCALE GENOMIC DNA]</scope>
    <source>
        <strain evidence="2">DSM 14365 / CIP 107738 / JCM 11303 / AJ 13395 / SMP-2</strain>
    </source>
</reference>
<dbReference type="SUPFAM" id="SSF48613">
    <property type="entry name" value="Heme oxygenase-like"/>
    <property type="match status" value="1"/>
</dbReference>
<gene>
    <name evidence="1" type="ordered locus">Hoch_6802</name>
</gene>
<dbReference type="KEGG" id="hoh:Hoch_6802"/>
<keyword evidence="2" id="KW-1185">Reference proteome</keyword>
<organism evidence="1 2">
    <name type="scientific">Haliangium ochraceum (strain DSM 14365 / JCM 11303 / SMP-2)</name>
    <dbReference type="NCBI Taxonomy" id="502025"/>
    <lineage>
        <taxon>Bacteria</taxon>
        <taxon>Pseudomonadati</taxon>
        <taxon>Myxococcota</taxon>
        <taxon>Polyangia</taxon>
        <taxon>Haliangiales</taxon>
        <taxon>Kofleriaceae</taxon>
        <taxon>Haliangium</taxon>
    </lineage>
</organism>
<dbReference type="OrthoDB" id="482780at2"/>
<dbReference type="HOGENOM" id="CLU_067762_0_0_7"/>
<dbReference type="eggNOG" id="ENOG502ZUH6">
    <property type="taxonomic scope" value="Bacteria"/>
</dbReference>